<dbReference type="AlphaFoldDB" id="A0AAJ0U7D8"/>
<organism evidence="2 3">
    <name type="scientific">Halochromatium glycolicum</name>
    <dbReference type="NCBI Taxonomy" id="85075"/>
    <lineage>
        <taxon>Bacteria</taxon>
        <taxon>Pseudomonadati</taxon>
        <taxon>Pseudomonadota</taxon>
        <taxon>Gammaproteobacteria</taxon>
        <taxon>Chromatiales</taxon>
        <taxon>Chromatiaceae</taxon>
        <taxon>Halochromatium</taxon>
    </lineage>
</organism>
<evidence type="ECO:0000313" key="3">
    <source>
        <dbReference type="Proteomes" id="UP001296776"/>
    </source>
</evidence>
<evidence type="ECO:0000313" key="2">
    <source>
        <dbReference type="EMBL" id="MBK1706577.1"/>
    </source>
</evidence>
<dbReference type="InterPro" id="IPR008557">
    <property type="entry name" value="PhoX"/>
</dbReference>
<dbReference type="SUPFAM" id="SSF63829">
    <property type="entry name" value="Calcium-dependent phosphotriesterase"/>
    <property type="match status" value="1"/>
</dbReference>
<dbReference type="Pfam" id="PF05787">
    <property type="entry name" value="PhoX"/>
    <property type="match status" value="1"/>
</dbReference>
<reference evidence="2" key="1">
    <citation type="submission" date="2017-08" db="EMBL/GenBank/DDBJ databases">
        <authorList>
            <person name="Imhoff J.F."/>
            <person name="Rahn T."/>
            <person name="Kuenzel S."/>
            <person name="Neulinger S.C."/>
        </authorList>
    </citation>
    <scope>NUCLEOTIDE SEQUENCE</scope>
    <source>
        <strain evidence="2">DSM 11080</strain>
    </source>
</reference>
<feature type="compositionally biased region" description="Polar residues" evidence="1">
    <location>
        <begin position="534"/>
        <end position="550"/>
    </location>
</feature>
<protein>
    <recommendedName>
        <fullName evidence="4">PhoX family phosphatase</fullName>
    </recommendedName>
</protein>
<name>A0AAJ0U7D8_9GAMM</name>
<feature type="region of interest" description="Disordered" evidence="1">
    <location>
        <begin position="523"/>
        <end position="551"/>
    </location>
</feature>
<accession>A0AAJ0U7D8</accession>
<proteinExistence type="predicted"/>
<dbReference type="Proteomes" id="UP001296776">
    <property type="component" value="Unassembled WGS sequence"/>
</dbReference>
<keyword evidence="3" id="KW-1185">Reference proteome</keyword>
<dbReference type="PANTHER" id="PTHR35399:SF2">
    <property type="entry name" value="DUF839 DOMAIN-CONTAINING PROTEIN"/>
    <property type="match status" value="1"/>
</dbReference>
<dbReference type="InterPro" id="IPR006311">
    <property type="entry name" value="TAT_signal"/>
</dbReference>
<reference evidence="2" key="2">
    <citation type="journal article" date="2020" name="Microorganisms">
        <title>Osmotic Adaptation and Compatible Solute Biosynthesis of Phototrophic Bacteria as Revealed from Genome Analyses.</title>
        <authorList>
            <person name="Imhoff J.F."/>
            <person name="Rahn T."/>
            <person name="Kunzel S."/>
            <person name="Keller A."/>
            <person name="Neulinger S.C."/>
        </authorList>
    </citation>
    <scope>NUCLEOTIDE SEQUENCE</scope>
    <source>
        <strain evidence="2">DSM 11080</strain>
    </source>
</reference>
<evidence type="ECO:0000256" key="1">
    <source>
        <dbReference type="SAM" id="MobiDB-lite"/>
    </source>
</evidence>
<dbReference type="EMBL" id="NRSJ01000045">
    <property type="protein sequence ID" value="MBK1706577.1"/>
    <property type="molecule type" value="Genomic_DNA"/>
</dbReference>
<sequence length="724" mass="79318">MDTKTKTLTVDEVLWPDDGEADALPGTSARPSAAEPFHRVLNRAVSRRVMLRGMGATAATMALAPTLFLKAEKAQARPAFVTAGGPGSRLTFETVLPGNESDVVVPSNYEVDILLRWGDPLTPEAPEFDVSNQTGASQAQQFGFNADLVLWYPLPEWVVRRVMMLGGQLDDRASRVLGLVYPRAKDNFSQRALVIVNHEYTSGDDMFPGYDASNPTQDQVEAEIEAHGFSIVELELDNGGRWQFNRNSQFNRRSTGSTAMEITGPLRGDLLMQTAADPTGMEVFGSLNNCAGGKTPWGTILTCEENFDQYFANFPQADQAYELSKRIAAPSGESGRKWERYDSRFDLSQDPQEYHRFGYIVEIDPYNPRDKPKKRTALGRCKHEGAAASIAPDGRVAIYSGDDARFEYVYKFVTKHPYDRRNRQANLSLLDEGKLYVARFDAGDAEDDDMGTGEWLLVHDTDFPDAAALIDTRGTADALGATPMDRPEDIEVSPKTGHVFIALTNNSRRDGDPGDTRVVNGRVVSSAPDEANPRNDTYNDGNPDSNTGNQHGHIVELIEDGDDPNSLTFRWNILVKCGDPAVPAHRTSFGDIVDPVAAGVSPISDPDNLVHDDDGNLWIATDGQFFSGGPVGFGQNDGIFAVPVEGEDRGLLRQFLSGVPRAEVCGPEFSGDNRSFFCAIQHPWDGQAFTNFWPLDEESGSRVSKPSLIAVREKDGQKIGKGPA</sequence>
<comment type="caution">
    <text evidence="2">The sequence shown here is derived from an EMBL/GenBank/DDBJ whole genome shotgun (WGS) entry which is preliminary data.</text>
</comment>
<dbReference type="PANTHER" id="PTHR35399">
    <property type="entry name" value="SLR8030 PROTEIN"/>
    <property type="match status" value="1"/>
</dbReference>
<dbReference type="PROSITE" id="PS51318">
    <property type="entry name" value="TAT"/>
    <property type="match status" value="1"/>
</dbReference>
<gene>
    <name evidence="2" type="ORF">CKO40_18995</name>
</gene>
<evidence type="ECO:0008006" key="4">
    <source>
        <dbReference type="Google" id="ProtNLM"/>
    </source>
</evidence>
<dbReference type="RefSeq" id="WP_200348070.1">
    <property type="nucleotide sequence ID" value="NZ_NRSJ01000045.1"/>
</dbReference>